<dbReference type="PANTHER" id="PTHR45943:SF2">
    <property type="entry name" value="RING-TYPE DOMAIN-CONTAINING PROTEIN"/>
    <property type="match status" value="1"/>
</dbReference>
<dbReference type="InterPro" id="IPR013083">
    <property type="entry name" value="Znf_RING/FYVE/PHD"/>
</dbReference>
<dbReference type="SMART" id="SM00184">
    <property type="entry name" value="RING"/>
    <property type="match status" value="1"/>
</dbReference>
<gene>
    <name evidence="3" type="ORF">Esi_0004_0210</name>
</gene>
<proteinExistence type="predicted"/>
<keyword evidence="1" id="KW-0862">Zinc</keyword>
<dbReference type="OrthoDB" id="6050183at2759"/>
<dbReference type="Gene3D" id="3.30.40.10">
    <property type="entry name" value="Zinc/RING finger domain, C3HC4 (zinc finger)"/>
    <property type="match status" value="1"/>
</dbReference>
<keyword evidence="1" id="KW-0863">Zinc-finger</keyword>
<dbReference type="eggNOG" id="KOG1428">
    <property type="taxonomic scope" value="Eukaryota"/>
</dbReference>
<dbReference type="GO" id="GO:0008270">
    <property type="term" value="F:zinc ion binding"/>
    <property type="evidence" value="ECO:0007669"/>
    <property type="project" value="UniProtKB-KW"/>
</dbReference>
<dbReference type="GO" id="GO:0005634">
    <property type="term" value="C:nucleus"/>
    <property type="evidence" value="ECO:0007669"/>
    <property type="project" value="TreeGrafter"/>
</dbReference>
<dbReference type="InterPro" id="IPR001841">
    <property type="entry name" value="Znf_RING"/>
</dbReference>
<evidence type="ECO:0000259" key="2">
    <source>
        <dbReference type="PROSITE" id="PS50089"/>
    </source>
</evidence>
<protein>
    <recommendedName>
        <fullName evidence="2">RING-type domain-containing protein</fullName>
    </recommendedName>
</protein>
<dbReference type="Proteomes" id="UP000002630">
    <property type="component" value="Linkage Group LG03"/>
</dbReference>
<dbReference type="PROSITE" id="PS50089">
    <property type="entry name" value="ZF_RING_2"/>
    <property type="match status" value="1"/>
</dbReference>
<keyword evidence="1" id="KW-0479">Metal-binding</keyword>
<evidence type="ECO:0000256" key="1">
    <source>
        <dbReference type="PROSITE-ProRule" id="PRU00175"/>
    </source>
</evidence>
<accession>D8LMH4</accession>
<organism evidence="3 4">
    <name type="scientific">Ectocarpus siliculosus</name>
    <name type="common">Brown alga</name>
    <name type="synonym">Conferva siliculosa</name>
    <dbReference type="NCBI Taxonomy" id="2880"/>
    <lineage>
        <taxon>Eukaryota</taxon>
        <taxon>Sar</taxon>
        <taxon>Stramenopiles</taxon>
        <taxon>Ochrophyta</taxon>
        <taxon>PX clade</taxon>
        <taxon>Phaeophyceae</taxon>
        <taxon>Ectocarpales</taxon>
        <taxon>Ectocarpaceae</taxon>
        <taxon>Ectocarpus</taxon>
    </lineage>
</organism>
<dbReference type="GO" id="GO:0005886">
    <property type="term" value="C:plasma membrane"/>
    <property type="evidence" value="ECO:0007669"/>
    <property type="project" value="TreeGrafter"/>
</dbReference>
<dbReference type="SUPFAM" id="SSF57850">
    <property type="entry name" value="RING/U-box"/>
    <property type="match status" value="1"/>
</dbReference>
<feature type="domain" description="RING-type" evidence="2">
    <location>
        <begin position="181"/>
        <end position="232"/>
    </location>
</feature>
<name>D8LMH4_ECTSI</name>
<dbReference type="GO" id="GO:0061630">
    <property type="term" value="F:ubiquitin protein ligase activity"/>
    <property type="evidence" value="ECO:0007669"/>
    <property type="project" value="TreeGrafter"/>
</dbReference>
<evidence type="ECO:0000313" key="4">
    <source>
        <dbReference type="Proteomes" id="UP000002630"/>
    </source>
</evidence>
<dbReference type="PANTHER" id="PTHR45943">
    <property type="entry name" value="E3 UBIQUITIN-PROTEIN LIGASE MYCBP2"/>
    <property type="match status" value="1"/>
</dbReference>
<reference evidence="3 4" key="1">
    <citation type="journal article" date="2010" name="Nature">
        <title>The Ectocarpus genome and the independent evolution of multicellularity in brown algae.</title>
        <authorList>
            <person name="Cock J.M."/>
            <person name="Sterck L."/>
            <person name="Rouze P."/>
            <person name="Scornet D."/>
            <person name="Allen A.E."/>
            <person name="Amoutzias G."/>
            <person name="Anthouard V."/>
            <person name="Artiguenave F."/>
            <person name="Aury J.M."/>
            <person name="Badger J.H."/>
            <person name="Beszteri B."/>
            <person name="Billiau K."/>
            <person name="Bonnet E."/>
            <person name="Bothwell J.H."/>
            <person name="Bowler C."/>
            <person name="Boyen C."/>
            <person name="Brownlee C."/>
            <person name="Carrano C.J."/>
            <person name="Charrier B."/>
            <person name="Cho G.Y."/>
            <person name="Coelho S.M."/>
            <person name="Collen J."/>
            <person name="Corre E."/>
            <person name="Da Silva C."/>
            <person name="Delage L."/>
            <person name="Delaroque N."/>
            <person name="Dittami S.M."/>
            <person name="Doulbeau S."/>
            <person name="Elias M."/>
            <person name="Farnham G."/>
            <person name="Gachon C.M."/>
            <person name="Gschloessl B."/>
            <person name="Heesch S."/>
            <person name="Jabbari K."/>
            <person name="Jubin C."/>
            <person name="Kawai H."/>
            <person name="Kimura K."/>
            <person name="Kloareg B."/>
            <person name="Kupper F.C."/>
            <person name="Lang D."/>
            <person name="Le Bail A."/>
            <person name="Leblanc C."/>
            <person name="Lerouge P."/>
            <person name="Lohr M."/>
            <person name="Lopez P.J."/>
            <person name="Martens C."/>
            <person name="Maumus F."/>
            <person name="Michel G."/>
            <person name="Miranda-Saavedra D."/>
            <person name="Morales J."/>
            <person name="Moreau H."/>
            <person name="Motomura T."/>
            <person name="Nagasato C."/>
            <person name="Napoli C.A."/>
            <person name="Nelson D.R."/>
            <person name="Nyvall-Collen P."/>
            <person name="Peters A.F."/>
            <person name="Pommier C."/>
            <person name="Potin P."/>
            <person name="Poulain J."/>
            <person name="Quesneville H."/>
            <person name="Read B."/>
            <person name="Rensing S.A."/>
            <person name="Ritter A."/>
            <person name="Rousvoal S."/>
            <person name="Samanta M."/>
            <person name="Samson G."/>
            <person name="Schroeder D.C."/>
            <person name="Segurens B."/>
            <person name="Strittmatter M."/>
            <person name="Tonon T."/>
            <person name="Tregear J.W."/>
            <person name="Valentin K."/>
            <person name="von Dassow P."/>
            <person name="Yamagishi T."/>
            <person name="Van de Peer Y."/>
            <person name="Wincker P."/>
        </authorList>
    </citation>
    <scope>NUCLEOTIDE SEQUENCE [LARGE SCALE GENOMIC DNA]</scope>
    <source>
        <strain evidence="4">Ec32 / CCAP1310/4</strain>
    </source>
</reference>
<evidence type="ECO:0000313" key="3">
    <source>
        <dbReference type="EMBL" id="CBN77584.1"/>
    </source>
</evidence>
<sequence length="271" mass="29007">MLELLEVYELVPNEAAARGGGGNVATKELPKGANLSRRSAMRHNGRHRFRCPSCSTCFCGACRATPYHIGFDCEGWAAHQAKPKCTYCGDAAEEEPVVCGGGNDKTAAADGEEANKGGEGREGALQAPPCCGREECRERANEGCRKKLECGHPCRGPGTAECIPCIEPDCPSAEVDGNDFCNVCWTESLLAAPCVKLECGHFVHVSCGREQLMRGRPTARLTFGFMSCPVCRADKVLALHPHLGKCDGIPEQLELAHQVEVGFIVRSACLA</sequence>
<keyword evidence="4" id="KW-1185">Reference proteome</keyword>
<dbReference type="STRING" id="2880.D8LMH4"/>
<dbReference type="InParanoid" id="D8LMH4"/>
<dbReference type="AlphaFoldDB" id="D8LMH4"/>
<dbReference type="EMBL" id="FN649728">
    <property type="protein sequence ID" value="CBN77584.1"/>
    <property type="molecule type" value="Genomic_DNA"/>
</dbReference>
<dbReference type="EMBL" id="FN648596">
    <property type="protein sequence ID" value="CBN77584.1"/>
    <property type="molecule type" value="Genomic_DNA"/>
</dbReference>